<dbReference type="PANTHER" id="PTHR33067">
    <property type="entry name" value="RNA-DIRECTED DNA POLYMERASE-RELATED"/>
    <property type="match status" value="1"/>
</dbReference>
<proteinExistence type="predicted"/>
<dbReference type="Proteomes" id="UP000515211">
    <property type="component" value="Chromosome 1"/>
</dbReference>
<keyword evidence="1" id="KW-1185">Reference proteome</keyword>
<dbReference type="PANTHER" id="PTHR33067:SF39">
    <property type="entry name" value="TRANSCRIPTION FACTOR INTERACTOR AND REGULATOR CCHC(ZN) FAMILY"/>
    <property type="match status" value="1"/>
</dbReference>
<reference evidence="1" key="1">
    <citation type="journal article" date="2016" name="Nat. Genet.">
        <title>The genome sequences of Arachis duranensis and Arachis ipaensis, the diploid ancestors of cultivated peanut.</title>
        <authorList>
            <person name="Bertioli D.J."/>
            <person name="Cannon S.B."/>
            <person name="Froenicke L."/>
            <person name="Huang G."/>
            <person name="Farmer A.D."/>
            <person name="Cannon E.K."/>
            <person name="Liu X."/>
            <person name="Gao D."/>
            <person name="Clevenger J."/>
            <person name="Dash S."/>
            <person name="Ren L."/>
            <person name="Moretzsohn M.C."/>
            <person name="Shirasawa K."/>
            <person name="Huang W."/>
            <person name="Vidigal B."/>
            <person name="Abernathy B."/>
            <person name="Chu Y."/>
            <person name="Niederhuth C.E."/>
            <person name="Umale P."/>
            <person name="Araujo A.C."/>
            <person name="Kozik A."/>
            <person name="Kim K.D."/>
            <person name="Burow M.D."/>
            <person name="Varshney R.K."/>
            <person name="Wang X."/>
            <person name="Zhang X."/>
            <person name="Barkley N."/>
            <person name="Guimaraes P.M."/>
            <person name="Isobe S."/>
            <person name="Guo B."/>
            <person name="Liao B."/>
            <person name="Stalker H.T."/>
            <person name="Schmitz R.J."/>
            <person name="Scheffler B.E."/>
            <person name="Leal-Bertioli S.C."/>
            <person name="Xun X."/>
            <person name="Jackson S.A."/>
            <person name="Michelmore R."/>
            <person name="Ozias-Akins P."/>
        </authorList>
    </citation>
    <scope>NUCLEOTIDE SEQUENCE [LARGE SCALE GENOMIC DNA]</scope>
    <source>
        <strain evidence="1">cv. V14167</strain>
    </source>
</reference>
<accession>A0A6P4DDH2</accession>
<sequence length="333" mass="37546">MKTPKKSLSDFATIVSDLFKTTHSFMQETQSSIRNLEIQVGQLSSKIPERPFNTLPSNIEVNPREECKALTMRKKAELKKEDAAKDLKEEEAPEETGSALVHASVVMKELEIQDLQNVQKETKDERLAQFLAVFKKLQINIPFAEVLEKMLPYMACLKSVFSEKKALRGYETVVLTKECNALVQKKLPQKSLDPESFLIPCTIRTITFEKVLCDLGSSINLMPLSIMKKLGIQEAQPTRISLKMADKSLKPAYRVVEKVHVKVEDLYLPADFVILDTGEGKDNSNILGRPFLAIGRALIDVEIGEIVLMMHEDYLLFKIPKPQPLSDKGGTRI</sequence>
<organism evidence="1 2">
    <name type="scientific">Arachis duranensis</name>
    <name type="common">Wild peanut</name>
    <dbReference type="NCBI Taxonomy" id="130453"/>
    <lineage>
        <taxon>Eukaryota</taxon>
        <taxon>Viridiplantae</taxon>
        <taxon>Streptophyta</taxon>
        <taxon>Embryophyta</taxon>
        <taxon>Tracheophyta</taxon>
        <taxon>Spermatophyta</taxon>
        <taxon>Magnoliopsida</taxon>
        <taxon>eudicotyledons</taxon>
        <taxon>Gunneridae</taxon>
        <taxon>Pentapetalae</taxon>
        <taxon>rosids</taxon>
        <taxon>fabids</taxon>
        <taxon>Fabales</taxon>
        <taxon>Fabaceae</taxon>
        <taxon>Papilionoideae</taxon>
        <taxon>50 kb inversion clade</taxon>
        <taxon>dalbergioids sensu lato</taxon>
        <taxon>Dalbergieae</taxon>
        <taxon>Pterocarpus clade</taxon>
        <taxon>Arachis</taxon>
    </lineage>
</organism>
<dbReference type="GeneID" id="107490138"/>
<dbReference type="RefSeq" id="XP_015966395.1">
    <property type="nucleotide sequence ID" value="XM_016110909.1"/>
</dbReference>
<dbReference type="Gene3D" id="2.40.70.10">
    <property type="entry name" value="Acid Proteases"/>
    <property type="match status" value="1"/>
</dbReference>
<reference evidence="2" key="2">
    <citation type="submission" date="2025-08" db="UniProtKB">
        <authorList>
            <consortium name="RefSeq"/>
        </authorList>
    </citation>
    <scope>IDENTIFICATION</scope>
    <source>
        <tissue evidence="2">Whole plant</tissue>
    </source>
</reference>
<evidence type="ECO:0000313" key="1">
    <source>
        <dbReference type="Proteomes" id="UP000515211"/>
    </source>
</evidence>
<name>A0A6P4DDH2_ARADU</name>
<dbReference type="CDD" id="cd00303">
    <property type="entry name" value="retropepsin_like"/>
    <property type="match status" value="1"/>
</dbReference>
<dbReference type="KEGG" id="adu:107490138"/>
<protein>
    <submittedName>
        <fullName evidence="2">Uncharacterized protein LOC107490138</fullName>
    </submittedName>
</protein>
<dbReference type="OrthoDB" id="1001300at2759"/>
<dbReference type="AlphaFoldDB" id="A0A6P4DDH2"/>
<dbReference type="InterPro" id="IPR021109">
    <property type="entry name" value="Peptidase_aspartic_dom_sf"/>
</dbReference>
<evidence type="ECO:0000313" key="2">
    <source>
        <dbReference type="RefSeq" id="XP_015966395.1"/>
    </source>
</evidence>
<gene>
    <name evidence="2" type="primary">LOC107490138</name>
</gene>